<dbReference type="AlphaFoldDB" id="A0A371CHL2"/>
<dbReference type="OrthoDB" id="10552650at2759"/>
<evidence type="ECO:0000313" key="3">
    <source>
        <dbReference type="Proteomes" id="UP000256964"/>
    </source>
</evidence>
<accession>A0A371CHL2</accession>
<protein>
    <submittedName>
        <fullName evidence="2">Uncharacterized protein</fullName>
    </submittedName>
</protein>
<keyword evidence="1" id="KW-0472">Membrane</keyword>
<organism evidence="2 3">
    <name type="scientific">Lentinus brumalis</name>
    <dbReference type="NCBI Taxonomy" id="2498619"/>
    <lineage>
        <taxon>Eukaryota</taxon>
        <taxon>Fungi</taxon>
        <taxon>Dikarya</taxon>
        <taxon>Basidiomycota</taxon>
        <taxon>Agaricomycotina</taxon>
        <taxon>Agaricomycetes</taxon>
        <taxon>Polyporales</taxon>
        <taxon>Polyporaceae</taxon>
        <taxon>Lentinus</taxon>
    </lineage>
</organism>
<name>A0A371CHL2_9APHY</name>
<dbReference type="EMBL" id="KZ857654">
    <property type="protein sequence ID" value="RDX39760.1"/>
    <property type="molecule type" value="Genomic_DNA"/>
</dbReference>
<evidence type="ECO:0000313" key="2">
    <source>
        <dbReference type="EMBL" id="RDX39760.1"/>
    </source>
</evidence>
<keyword evidence="1" id="KW-0812">Transmembrane</keyword>
<reference evidence="2 3" key="1">
    <citation type="journal article" date="2018" name="Biotechnol. Biofuels">
        <title>Integrative visual omics of the white-rot fungus Polyporus brumalis exposes the biotechnological potential of its oxidative enzymes for delignifying raw plant biomass.</title>
        <authorList>
            <person name="Miyauchi S."/>
            <person name="Rancon A."/>
            <person name="Drula E."/>
            <person name="Hage H."/>
            <person name="Chaduli D."/>
            <person name="Favel A."/>
            <person name="Grisel S."/>
            <person name="Henrissat B."/>
            <person name="Herpoel-Gimbert I."/>
            <person name="Ruiz-Duenas F.J."/>
            <person name="Chevret D."/>
            <person name="Hainaut M."/>
            <person name="Lin J."/>
            <person name="Wang M."/>
            <person name="Pangilinan J."/>
            <person name="Lipzen A."/>
            <person name="Lesage-Meessen L."/>
            <person name="Navarro D."/>
            <person name="Riley R."/>
            <person name="Grigoriev I.V."/>
            <person name="Zhou S."/>
            <person name="Raouche S."/>
            <person name="Rosso M.N."/>
        </authorList>
    </citation>
    <scope>NUCLEOTIDE SEQUENCE [LARGE SCALE GENOMIC DNA]</scope>
    <source>
        <strain evidence="2 3">BRFM 1820</strain>
    </source>
</reference>
<keyword evidence="1" id="KW-1133">Transmembrane helix</keyword>
<feature type="transmembrane region" description="Helical" evidence="1">
    <location>
        <begin position="117"/>
        <end position="137"/>
    </location>
</feature>
<proteinExistence type="predicted"/>
<sequence>MSARQVLDPRMPQNNDSAALRIYGRWRDGYSTNVPGRSTPILVHVYGAPIPVGEPLFVRKRVQLIALSPISYRTRKPSLFYSNSYDVYDPQIVGCVVGAHMQRDGGPMLFAVDNERLVSTVGLVILAVPFIVGLSLAPVEDDCPREWVKELLAKVQSQVVMHITATVCDNLQKGETPIQVLQYPEPEEEEELDRAVNPPAQVWRPWLV</sequence>
<gene>
    <name evidence="2" type="ORF">OH76DRAFT_1490851</name>
</gene>
<dbReference type="Proteomes" id="UP000256964">
    <property type="component" value="Unassembled WGS sequence"/>
</dbReference>
<keyword evidence="3" id="KW-1185">Reference proteome</keyword>
<evidence type="ECO:0000256" key="1">
    <source>
        <dbReference type="SAM" id="Phobius"/>
    </source>
</evidence>